<organism evidence="1 2">
    <name type="scientific">Cohnella cholangitidis</name>
    <dbReference type="NCBI Taxonomy" id="2598458"/>
    <lineage>
        <taxon>Bacteria</taxon>
        <taxon>Bacillati</taxon>
        <taxon>Bacillota</taxon>
        <taxon>Bacilli</taxon>
        <taxon>Bacillales</taxon>
        <taxon>Paenibacillaceae</taxon>
        <taxon>Cohnella</taxon>
    </lineage>
</organism>
<dbReference type="EMBL" id="CP041969">
    <property type="protein sequence ID" value="QMV43725.1"/>
    <property type="molecule type" value="Genomic_DNA"/>
</dbReference>
<sequence>MNDISKQRYIDGDKLLKWIEEQMLAGIFENDNLNTIRGNVFSGIHEHIKSGRFDLLSDQGESTRMREALEKFADGKNWTVSTYKSDVIMEWNETRYGDPQKIAREALSSLTEERKIPTDEDSIARYIGDVLINAGGFRAVNWEMVDMDEGIIDGLHAGRITITFDFPALIPGITEER</sequence>
<dbReference type="AlphaFoldDB" id="A0A7G5C3E1"/>
<keyword evidence="2" id="KW-1185">Reference proteome</keyword>
<reference evidence="1 2" key="1">
    <citation type="submission" date="2019-07" db="EMBL/GenBank/DDBJ databases">
        <authorList>
            <person name="Kim J.K."/>
            <person name="Cheong H.-M."/>
            <person name="Choi Y."/>
            <person name="Hwang K.J."/>
            <person name="Lee S."/>
            <person name="Choi C."/>
        </authorList>
    </citation>
    <scope>NUCLEOTIDE SEQUENCE [LARGE SCALE GENOMIC DNA]</scope>
    <source>
        <strain evidence="1 2">KS 22</strain>
    </source>
</reference>
<evidence type="ECO:0000313" key="1">
    <source>
        <dbReference type="EMBL" id="QMV43725.1"/>
    </source>
</evidence>
<dbReference type="RefSeq" id="WP_182299964.1">
    <property type="nucleotide sequence ID" value="NZ_CP041969.1"/>
</dbReference>
<gene>
    <name evidence="1" type="ORF">FPL14_23040</name>
</gene>
<name>A0A7G5C3E1_9BACL</name>
<evidence type="ECO:0000313" key="2">
    <source>
        <dbReference type="Proteomes" id="UP000515679"/>
    </source>
</evidence>
<dbReference type="Proteomes" id="UP000515679">
    <property type="component" value="Chromosome"/>
</dbReference>
<accession>A0A7G5C3E1</accession>
<protein>
    <submittedName>
        <fullName evidence="1">Uncharacterized protein</fullName>
    </submittedName>
</protein>
<proteinExistence type="predicted"/>
<dbReference type="KEGG" id="cchl:FPL14_23040"/>